<keyword evidence="3" id="KW-0460">Magnesium</keyword>
<dbReference type="InterPro" id="IPR029063">
    <property type="entry name" value="SAM-dependent_MTases_sf"/>
</dbReference>
<keyword evidence="4" id="KW-0808">Transferase</keyword>
<dbReference type="eggNOG" id="ENOG502QQVK">
    <property type="taxonomic scope" value="Eukaryota"/>
</dbReference>
<evidence type="ECO:0000256" key="2">
    <source>
        <dbReference type="ARBA" id="ARBA00022723"/>
    </source>
</evidence>
<evidence type="ECO:0000313" key="4">
    <source>
        <dbReference type="EMBL" id="AQK80391.1"/>
    </source>
</evidence>
<dbReference type="GO" id="GO:0008168">
    <property type="term" value="F:methyltransferase activity"/>
    <property type="evidence" value="ECO:0007669"/>
    <property type="project" value="UniProtKB-KW"/>
</dbReference>
<evidence type="ECO:0000256" key="1">
    <source>
        <dbReference type="ARBA" id="ARBA00008908"/>
    </source>
</evidence>
<reference evidence="4" key="1">
    <citation type="submission" date="2015-12" db="EMBL/GenBank/DDBJ databases">
        <title>Update maize B73 reference genome by single molecule sequencing technologies.</title>
        <authorList>
            <consortium name="Maize Genome Sequencing Project"/>
            <person name="Ware D."/>
        </authorList>
    </citation>
    <scope>NUCLEOTIDE SEQUENCE</scope>
    <source>
        <tissue evidence="4">Seedling</tissue>
    </source>
</reference>
<dbReference type="InParanoid" id="A0A1D6LL26"/>
<dbReference type="InterPro" id="IPR042086">
    <property type="entry name" value="MeTrfase_capping"/>
</dbReference>
<dbReference type="Gene3D" id="1.10.1200.270">
    <property type="entry name" value="Methyltransferase, alpha-helical capping domain"/>
    <property type="match status" value="1"/>
</dbReference>
<evidence type="ECO:0000256" key="3">
    <source>
        <dbReference type="ARBA" id="ARBA00022842"/>
    </source>
</evidence>
<accession>A0A1D6LL26</accession>
<dbReference type="GO" id="GO:0032259">
    <property type="term" value="P:methylation"/>
    <property type="evidence" value="ECO:0007669"/>
    <property type="project" value="UniProtKB-KW"/>
</dbReference>
<dbReference type="PANTHER" id="PTHR31009">
    <property type="entry name" value="S-ADENOSYL-L-METHIONINE:CARBOXYL METHYLTRANSFERASE FAMILY PROTEIN"/>
    <property type="match status" value="1"/>
</dbReference>
<gene>
    <name evidence="4" type="ORF">ZEAMMB73_Zm00001d036164</name>
</gene>
<dbReference type="OrthoDB" id="649586at2759"/>
<dbReference type="GO" id="GO:0046872">
    <property type="term" value="F:metal ion binding"/>
    <property type="evidence" value="ECO:0007669"/>
    <property type="project" value="UniProtKB-KW"/>
</dbReference>
<dbReference type="OMA" id="HVEDEYP"/>
<protein>
    <submittedName>
        <fullName evidence="4">Salicylate/benzoate carboxyl methyltransferase</fullName>
    </submittedName>
</protein>
<dbReference type="InterPro" id="IPR005299">
    <property type="entry name" value="MeTrfase_7"/>
</dbReference>
<dbReference type="KEGG" id="zma:103629478"/>
<name>A0A1D6LL26_MAIZE</name>
<dbReference type="Gene3D" id="3.40.50.150">
    <property type="entry name" value="Vaccinia Virus protein VP39"/>
    <property type="match status" value="1"/>
</dbReference>
<dbReference type="EMBL" id="CM000782">
    <property type="protein sequence ID" value="AQK80391.1"/>
    <property type="molecule type" value="Genomic_DNA"/>
</dbReference>
<organism evidence="4">
    <name type="scientific">Zea mays</name>
    <name type="common">Maize</name>
    <dbReference type="NCBI Taxonomy" id="4577"/>
    <lineage>
        <taxon>Eukaryota</taxon>
        <taxon>Viridiplantae</taxon>
        <taxon>Streptophyta</taxon>
        <taxon>Embryophyta</taxon>
        <taxon>Tracheophyta</taxon>
        <taxon>Spermatophyta</taxon>
        <taxon>Magnoliopsida</taxon>
        <taxon>Liliopsida</taxon>
        <taxon>Poales</taxon>
        <taxon>Poaceae</taxon>
        <taxon>PACMAD clade</taxon>
        <taxon>Panicoideae</taxon>
        <taxon>Andropogonodae</taxon>
        <taxon>Andropogoneae</taxon>
        <taxon>Tripsacinae</taxon>
        <taxon>Zea</taxon>
    </lineage>
</organism>
<dbReference type="SUPFAM" id="SSF53335">
    <property type="entry name" value="S-adenosyl-L-methionine-dependent methyltransferases"/>
    <property type="match status" value="1"/>
</dbReference>
<dbReference type="AlphaFoldDB" id="A0A1D6LL26"/>
<sequence length="363" mass="40035">MTATLVETLHMVPGDGDTSYARNSTIQGGQQSNLKPMIEEAVVSLLNDNDGATGLAIADLGCSSGPNTLVLVSTAVAAVRRRCSELRRQPPELCVHLNDLPNNDFNLVTKSLATYAKAQESLGPPVLTSIVPGSFHARLFSKRSLHLVCSNASLQWLSKAPEELVQNGIPFYDRDESARRARRPAVIQAYARQFRSDFTQILRLRAQEMVPGGKMVFSLLGQRPDDKPENALQLFEFINAVLHEMASKGLIDEERLHSFYIPVYGPSEKELREIVEAEGSFSIDKMAIHEPPPSRNANLTPKARAGGLRAAMEPIIVRHFGASPPAMDEFLRIAEKLIKMSHVEDEYPNKPRAFVAASLTRRA</sequence>
<keyword evidence="2" id="KW-0479">Metal-binding</keyword>
<dbReference type="SMR" id="A0A1D6LL26"/>
<proteinExistence type="inferred from homology"/>
<dbReference type="PaxDb" id="4577-GRMZM2G039009_P01"/>
<keyword evidence="4" id="KW-0489">Methyltransferase</keyword>
<dbReference type="Pfam" id="PF03492">
    <property type="entry name" value="Methyltransf_7"/>
    <property type="match status" value="1"/>
</dbReference>
<dbReference type="STRING" id="4577.A0A1D6LL26"/>
<dbReference type="ExpressionAtlas" id="A0A1D6LL26">
    <property type="expression patterns" value="baseline and differential"/>
</dbReference>
<comment type="similarity">
    <text evidence="1">Belongs to the methyltransferase superfamily. Type-7 methyltransferase family. SABATH subfamily.</text>
</comment>